<dbReference type="GO" id="GO:0003677">
    <property type="term" value="F:DNA binding"/>
    <property type="evidence" value="ECO:0007669"/>
    <property type="project" value="UniProtKB-UniRule"/>
</dbReference>
<feature type="domain" description="HTH tetR-type" evidence="4">
    <location>
        <begin position="1"/>
        <end position="60"/>
    </location>
</feature>
<accession>A0A511ZPU7</accession>
<keyword evidence="1" id="KW-0678">Repressor</keyword>
<dbReference type="Proteomes" id="UP000321558">
    <property type="component" value="Unassembled WGS sequence"/>
</dbReference>
<dbReference type="PANTHER" id="PTHR43479">
    <property type="entry name" value="ACREF/ENVCD OPERON REPRESSOR-RELATED"/>
    <property type="match status" value="1"/>
</dbReference>
<dbReference type="PROSITE" id="PS50977">
    <property type="entry name" value="HTH_TETR_2"/>
    <property type="match status" value="1"/>
</dbReference>
<dbReference type="InterPro" id="IPR009057">
    <property type="entry name" value="Homeodomain-like_sf"/>
</dbReference>
<comment type="caution">
    <text evidence="5">The sequence shown here is derived from an EMBL/GenBank/DDBJ whole genome shotgun (WGS) entry which is preliminary data.</text>
</comment>
<evidence type="ECO:0000313" key="5">
    <source>
        <dbReference type="EMBL" id="GEN89447.1"/>
    </source>
</evidence>
<name>A0A511ZPU7_9BACI</name>
<dbReference type="AlphaFoldDB" id="A0A511ZPU7"/>
<evidence type="ECO:0000313" key="6">
    <source>
        <dbReference type="Proteomes" id="UP000321558"/>
    </source>
</evidence>
<dbReference type="SUPFAM" id="SSF46689">
    <property type="entry name" value="Homeodomain-like"/>
    <property type="match status" value="1"/>
</dbReference>
<feature type="DNA-binding region" description="H-T-H motif" evidence="3">
    <location>
        <begin position="23"/>
        <end position="42"/>
    </location>
</feature>
<proteinExistence type="predicted"/>
<evidence type="ECO:0000259" key="4">
    <source>
        <dbReference type="PROSITE" id="PS50977"/>
    </source>
</evidence>
<protein>
    <recommendedName>
        <fullName evidence="4">HTH tetR-type domain-containing protein</fullName>
    </recommendedName>
</protein>
<dbReference type="STRING" id="582851.GCA_900162665_01608"/>
<evidence type="ECO:0000256" key="3">
    <source>
        <dbReference type="PROSITE-ProRule" id="PRU00335"/>
    </source>
</evidence>
<dbReference type="PANTHER" id="PTHR43479:SF11">
    <property type="entry name" value="ACREF_ENVCD OPERON REPRESSOR-RELATED"/>
    <property type="match status" value="1"/>
</dbReference>
<sequence length="193" mass="23231">MTKEKILKAAINQYSLYNYHGATMKKIADEVNIKPASIYFFYKNKEELFLAAFKWILESHFNYIRNIMGEVIEQPILNIYKTIIRKTVAYHSERQNETNAYISLINSPPAEIKPFLHHHMQRFDSWMEQILTEQMQKEYPNISEEKIIKITKQFLIIMDGIFWEINLYEKEELERQIEYAINIIECLLREEVK</sequence>
<keyword evidence="6" id="KW-1185">Reference proteome</keyword>
<evidence type="ECO:0000256" key="1">
    <source>
        <dbReference type="ARBA" id="ARBA00022491"/>
    </source>
</evidence>
<keyword evidence="2 3" id="KW-0238">DNA-binding</keyword>
<dbReference type="InterPro" id="IPR050624">
    <property type="entry name" value="HTH-type_Tx_Regulator"/>
</dbReference>
<dbReference type="Pfam" id="PF00440">
    <property type="entry name" value="TetR_N"/>
    <property type="match status" value="1"/>
</dbReference>
<organism evidence="5 6">
    <name type="scientific">Oceanobacillus sojae</name>
    <dbReference type="NCBI Taxonomy" id="582851"/>
    <lineage>
        <taxon>Bacteria</taxon>
        <taxon>Bacillati</taxon>
        <taxon>Bacillota</taxon>
        <taxon>Bacilli</taxon>
        <taxon>Bacillales</taxon>
        <taxon>Bacillaceae</taxon>
        <taxon>Oceanobacillus</taxon>
    </lineage>
</organism>
<dbReference type="InterPro" id="IPR001647">
    <property type="entry name" value="HTH_TetR"/>
</dbReference>
<dbReference type="Gene3D" id="1.10.10.60">
    <property type="entry name" value="Homeodomain-like"/>
    <property type="match status" value="1"/>
</dbReference>
<dbReference type="RefSeq" id="WP_186813723.1">
    <property type="nucleotide sequence ID" value="NZ_BJYM01000022.1"/>
</dbReference>
<dbReference type="EMBL" id="BJYM01000022">
    <property type="protein sequence ID" value="GEN89447.1"/>
    <property type="molecule type" value="Genomic_DNA"/>
</dbReference>
<gene>
    <name evidence="5" type="ORF">OSO01_41860</name>
</gene>
<evidence type="ECO:0000256" key="2">
    <source>
        <dbReference type="ARBA" id="ARBA00023125"/>
    </source>
</evidence>
<reference evidence="5 6" key="1">
    <citation type="submission" date="2019-07" db="EMBL/GenBank/DDBJ databases">
        <title>Whole genome shotgun sequence of Oceanobacillus sojae NBRC 105379.</title>
        <authorList>
            <person name="Hosoyama A."/>
            <person name="Uohara A."/>
            <person name="Ohji S."/>
            <person name="Ichikawa N."/>
        </authorList>
    </citation>
    <scope>NUCLEOTIDE SEQUENCE [LARGE SCALE GENOMIC DNA]</scope>
    <source>
        <strain evidence="5 6">NBRC 105379</strain>
    </source>
</reference>
<dbReference type="Gene3D" id="1.10.357.10">
    <property type="entry name" value="Tetracycline Repressor, domain 2"/>
    <property type="match status" value="1"/>
</dbReference>